<dbReference type="AlphaFoldDB" id="A0A2H0N5V8"/>
<accession>A0A2H0N5V8</accession>
<protein>
    <submittedName>
        <fullName evidence="1">Uncharacterized protein</fullName>
    </submittedName>
</protein>
<evidence type="ECO:0000313" key="1">
    <source>
        <dbReference type="EMBL" id="PIR04281.1"/>
    </source>
</evidence>
<gene>
    <name evidence="1" type="ORF">COV59_01440</name>
</gene>
<evidence type="ECO:0000313" key="2">
    <source>
        <dbReference type="Proteomes" id="UP000229600"/>
    </source>
</evidence>
<reference evidence="1 2" key="1">
    <citation type="submission" date="2017-09" db="EMBL/GenBank/DDBJ databases">
        <title>Depth-based differentiation of microbial function through sediment-hosted aquifers and enrichment of novel symbionts in the deep terrestrial subsurface.</title>
        <authorList>
            <person name="Probst A.J."/>
            <person name="Ladd B."/>
            <person name="Jarett J.K."/>
            <person name="Geller-Mcgrath D.E."/>
            <person name="Sieber C.M."/>
            <person name="Emerson J.B."/>
            <person name="Anantharaman K."/>
            <person name="Thomas B.C."/>
            <person name="Malmstrom R."/>
            <person name="Stieglmeier M."/>
            <person name="Klingl A."/>
            <person name="Woyke T."/>
            <person name="Ryan C.M."/>
            <person name="Banfield J.F."/>
        </authorList>
    </citation>
    <scope>NUCLEOTIDE SEQUENCE [LARGE SCALE GENOMIC DNA]</scope>
    <source>
        <strain evidence="1">CG11_big_fil_rev_8_21_14_0_20_39_34</strain>
    </source>
</reference>
<organism evidence="1 2">
    <name type="scientific">Candidatus Magasanikbacteria bacterium CG11_big_fil_rev_8_21_14_0_20_39_34</name>
    <dbReference type="NCBI Taxonomy" id="1974653"/>
    <lineage>
        <taxon>Bacteria</taxon>
        <taxon>Candidatus Magasanikiibacteriota</taxon>
    </lineage>
</organism>
<name>A0A2H0N5V8_9BACT</name>
<dbReference type="EMBL" id="PCWN01000005">
    <property type="protein sequence ID" value="PIR04281.1"/>
    <property type="molecule type" value="Genomic_DNA"/>
</dbReference>
<dbReference type="Proteomes" id="UP000229600">
    <property type="component" value="Unassembled WGS sequence"/>
</dbReference>
<comment type="caution">
    <text evidence="1">The sequence shown here is derived from an EMBL/GenBank/DDBJ whole genome shotgun (WGS) entry which is preliminary data.</text>
</comment>
<proteinExistence type="predicted"/>
<sequence>MLGDFLFSFTKIFFAKGIFCVCGGGADAASKAGKPIVKTTAKRNGVDLVRFDDQIDLGLCEAGPDEQLFELLRRTPDQKGPVDDPAHHIRPW</sequence>